<dbReference type="InterPro" id="IPR040676">
    <property type="entry name" value="DUF5641"/>
</dbReference>
<dbReference type="AlphaFoldDB" id="A0AAV8XQP6"/>
<dbReference type="EMBL" id="JAPWTK010000410">
    <property type="protein sequence ID" value="KAJ8940770.1"/>
    <property type="molecule type" value="Genomic_DNA"/>
</dbReference>
<protein>
    <recommendedName>
        <fullName evidence="1">DUF5641 domain-containing protein</fullName>
    </recommendedName>
</protein>
<evidence type="ECO:0000313" key="3">
    <source>
        <dbReference type="Proteomes" id="UP001162162"/>
    </source>
</evidence>
<comment type="caution">
    <text evidence="2">The sequence shown here is derived from an EMBL/GenBank/DDBJ whole genome shotgun (WGS) entry which is preliminary data.</text>
</comment>
<keyword evidence="3" id="KW-1185">Reference proteome</keyword>
<proteinExistence type="predicted"/>
<dbReference type="Pfam" id="PF18701">
    <property type="entry name" value="DUF5641"/>
    <property type="match status" value="1"/>
</dbReference>
<organism evidence="2 3">
    <name type="scientific">Aromia moschata</name>
    <dbReference type="NCBI Taxonomy" id="1265417"/>
    <lineage>
        <taxon>Eukaryota</taxon>
        <taxon>Metazoa</taxon>
        <taxon>Ecdysozoa</taxon>
        <taxon>Arthropoda</taxon>
        <taxon>Hexapoda</taxon>
        <taxon>Insecta</taxon>
        <taxon>Pterygota</taxon>
        <taxon>Neoptera</taxon>
        <taxon>Endopterygota</taxon>
        <taxon>Coleoptera</taxon>
        <taxon>Polyphaga</taxon>
        <taxon>Cucujiformia</taxon>
        <taxon>Chrysomeloidea</taxon>
        <taxon>Cerambycidae</taxon>
        <taxon>Cerambycinae</taxon>
        <taxon>Callichromatini</taxon>
        <taxon>Aromia</taxon>
    </lineage>
</organism>
<accession>A0AAV8XQP6</accession>
<gene>
    <name evidence="2" type="ORF">NQ318_000863</name>
</gene>
<feature type="domain" description="DUF5641" evidence="1">
    <location>
        <begin position="30"/>
        <end position="117"/>
    </location>
</feature>
<reference evidence="2" key="1">
    <citation type="journal article" date="2023" name="Insect Mol. Biol.">
        <title>Genome sequencing provides insights into the evolution of gene families encoding plant cell wall-degrading enzymes in longhorned beetles.</title>
        <authorList>
            <person name="Shin N.R."/>
            <person name="Okamura Y."/>
            <person name="Kirsch R."/>
            <person name="Pauchet Y."/>
        </authorList>
    </citation>
    <scope>NUCLEOTIDE SEQUENCE</scope>
    <source>
        <strain evidence="2">AMC_N1</strain>
    </source>
</reference>
<evidence type="ECO:0000313" key="2">
    <source>
        <dbReference type="EMBL" id="KAJ8940770.1"/>
    </source>
</evidence>
<name>A0AAV8XQP6_9CUCU</name>
<dbReference type="Proteomes" id="UP001162162">
    <property type="component" value="Unassembled WGS sequence"/>
</dbReference>
<evidence type="ECO:0000259" key="1">
    <source>
        <dbReference type="Pfam" id="PF18701"/>
    </source>
</evidence>
<sequence>MELLVLFPFEPCHIKLTNTHCTFKKHNYPLQDLSQHYLKRWQRDYIAKLQQRQKWRFNKGQLVEGMLVLIRNGQALPTNCQLVIVELHSGPDGIAHVASIRTQSGVIKRNIQMTCPLPLDD</sequence>